<evidence type="ECO:0000256" key="4">
    <source>
        <dbReference type="ARBA" id="ARBA00022723"/>
    </source>
</evidence>
<sequence>MGRIYADYASTTPITEHALMEMTRCMKDYYGNPSSVHICGREAARILEDARERIANCIGASSSEIYFTSGGTEADNQAILTGTAYGKRNGKRHIIISNAEHHAVLNCAPMLEKEGFEVTLLPVDRTGRMSVPKLKEAIREDTCMVCAMSVNNEVGTMAPITEIGHICKERGILFFSDGVAAAGHIDIDVKEQGISMLSLSGHKFGGPRGIGVLYADAKIPVANLMYGGSQERSKRPGTQNVPGIVAMAAALSDSTSNLDRNIQKVEKLRKRLLENLREVEGMWINGDPEHNYPGIINLGFEGVSGEALMLLLDLGGICVSTGAACNTESVEPSHVLTAMGLDADRARSCIRISLSGDNTEDEIDTISEAIITAVDKIR</sequence>
<dbReference type="Pfam" id="PF00266">
    <property type="entry name" value="Aminotran_5"/>
    <property type="match status" value="1"/>
</dbReference>
<comment type="similarity">
    <text evidence="2">Belongs to the class-V pyridoxal-phosphate-dependent aminotransferase family. NifS/IscS subfamily.</text>
</comment>
<accession>A0A1H9T8X1</accession>
<dbReference type="GO" id="GO:0046872">
    <property type="term" value="F:metal ion binding"/>
    <property type="evidence" value="ECO:0007669"/>
    <property type="project" value="UniProtKB-KW"/>
</dbReference>
<name>A0A1H9T8X1_BUTFI</name>
<evidence type="ECO:0000256" key="8">
    <source>
        <dbReference type="ARBA" id="ARBA00050776"/>
    </source>
</evidence>
<evidence type="ECO:0000313" key="11">
    <source>
        <dbReference type="EMBL" id="SER93586.1"/>
    </source>
</evidence>
<dbReference type="InterPro" id="IPR015422">
    <property type="entry name" value="PyrdxlP-dep_Trfase_small"/>
</dbReference>
<dbReference type="InterPro" id="IPR015424">
    <property type="entry name" value="PyrdxlP-dep_Trfase"/>
</dbReference>
<keyword evidence="6" id="KW-0408">Iron</keyword>
<dbReference type="Gene3D" id="3.40.640.10">
    <property type="entry name" value="Type I PLP-dependent aspartate aminotransferase-like (Major domain)"/>
    <property type="match status" value="1"/>
</dbReference>
<reference evidence="11 12" key="1">
    <citation type="submission" date="2016-10" db="EMBL/GenBank/DDBJ databases">
        <authorList>
            <person name="de Groot N.N."/>
        </authorList>
    </citation>
    <scope>NUCLEOTIDE SEQUENCE [LARGE SCALE GENOMIC DNA]</scope>
    <source>
        <strain evidence="11 12">AR40</strain>
    </source>
</reference>
<dbReference type="SUPFAM" id="SSF53383">
    <property type="entry name" value="PLP-dependent transferases"/>
    <property type="match status" value="1"/>
</dbReference>
<organism evidence="11 12">
    <name type="scientific">Butyrivibrio fibrisolvens</name>
    <dbReference type="NCBI Taxonomy" id="831"/>
    <lineage>
        <taxon>Bacteria</taxon>
        <taxon>Bacillati</taxon>
        <taxon>Bacillota</taxon>
        <taxon>Clostridia</taxon>
        <taxon>Lachnospirales</taxon>
        <taxon>Lachnospiraceae</taxon>
        <taxon>Butyrivibrio</taxon>
    </lineage>
</organism>
<evidence type="ECO:0000256" key="3">
    <source>
        <dbReference type="ARBA" id="ARBA00022679"/>
    </source>
</evidence>
<dbReference type="GO" id="GO:0031071">
    <property type="term" value="F:cysteine desulfurase activity"/>
    <property type="evidence" value="ECO:0007669"/>
    <property type="project" value="UniProtKB-EC"/>
</dbReference>
<dbReference type="EMBL" id="FOGJ01000014">
    <property type="protein sequence ID" value="SER93586.1"/>
    <property type="molecule type" value="Genomic_DNA"/>
</dbReference>
<gene>
    <name evidence="11" type="ORF">SAMN04487884_11424</name>
</gene>
<proteinExistence type="inferred from homology"/>
<dbReference type="GO" id="GO:0051536">
    <property type="term" value="F:iron-sulfur cluster binding"/>
    <property type="evidence" value="ECO:0007669"/>
    <property type="project" value="UniProtKB-KW"/>
</dbReference>
<dbReference type="OrthoDB" id="9808002at2"/>
<evidence type="ECO:0000256" key="6">
    <source>
        <dbReference type="ARBA" id="ARBA00023004"/>
    </source>
</evidence>
<keyword evidence="5" id="KW-0663">Pyridoxal phosphate</keyword>
<dbReference type="NCBIfam" id="NF002806">
    <property type="entry name" value="PRK02948.1"/>
    <property type="match status" value="1"/>
</dbReference>
<evidence type="ECO:0000256" key="7">
    <source>
        <dbReference type="ARBA" id="ARBA00023014"/>
    </source>
</evidence>
<dbReference type="PANTHER" id="PTHR11601:SF34">
    <property type="entry name" value="CYSTEINE DESULFURASE"/>
    <property type="match status" value="1"/>
</dbReference>
<evidence type="ECO:0000256" key="5">
    <source>
        <dbReference type="ARBA" id="ARBA00022898"/>
    </source>
</evidence>
<evidence type="ECO:0000259" key="10">
    <source>
        <dbReference type="Pfam" id="PF00266"/>
    </source>
</evidence>
<dbReference type="InterPro" id="IPR000192">
    <property type="entry name" value="Aminotrans_V_dom"/>
</dbReference>
<feature type="coiled-coil region" evidence="9">
    <location>
        <begin position="255"/>
        <end position="282"/>
    </location>
</feature>
<dbReference type="InterPro" id="IPR016454">
    <property type="entry name" value="Cysteine_dSase"/>
</dbReference>
<dbReference type="Proteomes" id="UP000182584">
    <property type="component" value="Unassembled WGS sequence"/>
</dbReference>
<comment type="catalytic activity">
    <reaction evidence="8">
        <text>(sulfur carrier)-H + L-cysteine = (sulfur carrier)-SH + L-alanine</text>
        <dbReference type="Rhea" id="RHEA:43892"/>
        <dbReference type="Rhea" id="RHEA-COMP:14737"/>
        <dbReference type="Rhea" id="RHEA-COMP:14739"/>
        <dbReference type="ChEBI" id="CHEBI:29917"/>
        <dbReference type="ChEBI" id="CHEBI:35235"/>
        <dbReference type="ChEBI" id="CHEBI:57972"/>
        <dbReference type="ChEBI" id="CHEBI:64428"/>
        <dbReference type="EC" id="2.8.1.7"/>
    </reaction>
</comment>
<comment type="cofactor">
    <cofactor evidence="1">
        <name>pyridoxal 5'-phosphate</name>
        <dbReference type="ChEBI" id="CHEBI:597326"/>
    </cofactor>
</comment>
<keyword evidence="4" id="KW-0479">Metal-binding</keyword>
<evidence type="ECO:0000313" key="12">
    <source>
        <dbReference type="Proteomes" id="UP000182584"/>
    </source>
</evidence>
<dbReference type="Gene3D" id="3.90.1150.10">
    <property type="entry name" value="Aspartate Aminotransferase, domain 1"/>
    <property type="match status" value="1"/>
</dbReference>
<keyword evidence="9" id="KW-0175">Coiled coil</keyword>
<protein>
    <submittedName>
        <fullName evidence="11">Cysteine desulfurase</fullName>
    </submittedName>
</protein>
<evidence type="ECO:0000256" key="1">
    <source>
        <dbReference type="ARBA" id="ARBA00001933"/>
    </source>
</evidence>
<dbReference type="AlphaFoldDB" id="A0A1H9T8X1"/>
<keyword evidence="7" id="KW-0411">Iron-sulfur</keyword>
<dbReference type="RefSeq" id="WP_074756492.1">
    <property type="nucleotide sequence ID" value="NZ_FOGJ01000014.1"/>
</dbReference>
<dbReference type="PANTHER" id="PTHR11601">
    <property type="entry name" value="CYSTEINE DESULFURYLASE FAMILY MEMBER"/>
    <property type="match status" value="1"/>
</dbReference>
<dbReference type="InterPro" id="IPR015421">
    <property type="entry name" value="PyrdxlP-dep_Trfase_major"/>
</dbReference>
<feature type="domain" description="Aminotransferase class V" evidence="10">
    <location>
        <begin position="4"/>
        <end position="365"/>
    </location>
</feature>
<dbReference type="PIRSF" id="PIRSF005572">
    <property type="entry name" value="NifS"/>
    <property type="match status" value="1"/>
</dbReference>
<keyword evidence="3" id="KW-0808">Transferase</keyword>
<evidence type="ECO:0000256" key="2">
    <source>
        <dbReference type="ARBA" id="ARBA00006490"/>
    </source>
</evidence>
<evidence type="ECO:0000256" key="9">
    <source>
        <dbReference type="SAM" id="Coils"/>
    </source>
</evidence>